<proteinExistence type="predicted"/>
<evidence type="ECO:0000313" key="3">
    <source>
        <dbReference type="EMBL" id="TWT63867.1"/>
    </source>
</evidence>
<dbReference type="Pfam" id="PF13360">
    <property type="entry name" value="PQQ_2"/>
    <property type="match status" value="1"/>
</dbReference>
<dbReference type="InterPro" id="IPR002372">
    <property type="entry name" value="PQQ_rpt_dom"/>
</dbReference>
<keyword evidence="4" id="KW-1185">Reference proteome</keyword>
<evidence type="ECO:0000259" key="2">
    <source>
        <dbReference type="Pfam" id="PF13360"/>
    </source>
</evidence>
<dbReference type="AlphaFoldDB" id="A0A5C5XL10"/>
<dbReference type="SUPFAM" id="SSF50998">
    <property type="entry name" value="Quinoprotein alcohol dehydrogenase-like"/>
    <property type="match status" value="1"/>
</dbReference>
<feature type="chain" id="PRO_5022925318" evidence="1">
    <location>
        <begin position="22"/>
        <end position="737"/>
    </location>
</feature>
<dbReference type="InterPro" id="IPR018391">
    <property type="entry name" value="PQQ_b-propeller_rpt"/>
</dbReference>
<keyword evidence="1" id="KW-0732">Signal</keyword>
<reference evidence="3 4" key="1">
    <citation type="submission" date="2019-02" db="EMBL/GenBank/DDBJ databases">
        <title>Deep-cultivation of Planctomycetes and their phenomic and genomic characterization uncovers novel biology.</title>
        <authorList>
            <person name="Wiegand S."/>
            <person name="Jogler M."/>
            <person name="Boedeker C."/>
            <person name="Pinto D."/>
            <person name="Vollmers J."/>
            <person name="Rivas-Marin E."/>
            <person name="Kohn T."/>
            <person name="Peeters S.H."/>
            <person name="Heuer A."/>
            <person name="Rast P."/>
            <person name="Oberbeckmann S."/>
            <person name="Bunk B."/>
            <person name="Jeske O."/>
            <person name="Meyerdierks A."/>
            <person name="Storesund J.E."/>
            <person name="Kallscheuer N."/>
            <person name="Luecker S."/>
            <person name="Lage O.M."/>
            <person name="Pohl T."/>
            <person name="Merkel B.J."/>
            <person name="Hornburger P."/>
            <person name="Mueller R.-W."/>
            <person name="Bruemmer F."/>
            <person name="Labrenz M."/>
            <person name="Spormann A.M."/>
            <person name="Op Den Camp H."/>
            <person name="Overmann J."/>
            <person name="Amann R."/>
            <person name="Jetten M.S.M."/>
            <person name="Mascher T."/>
            <person name="Medema M.H."/>
            <person name="Devos D.P."/>
            <person name="Kaster A.-K."/>
            <person name="Ovreas L."/>
            <person name="Rohde M."/>
            <person name="Galperin M.Y."/>
            <person name="Jogler C."/>
        </authorList>
    </citation>
    <scope>NUCLEOTIDE SEQUENCE [LARGE SCALE GENOMIC DNA]</scope>
    <source>
        <strain evidence="3 4">Pan54</strain>
    </source>
</reference>
<dbReference type="InterPro" id="IPR015943">
    <property type="entry name" value="WD40/YVTN_repeat-like_dom_sf"/>
</dbReference>
<dbReference type="RefSeq" id="WP_146505641.1">
    <property type="nucleotide sequence ID" value="NZ_SJPG01000001.1"/>
</dbReference>
<dbReference type="Proteomes" id="UP000316095">
    <property type="component" value="Unassembled WGS sequence"/>
</dbReference>
<protein>
    <submittedName>
        <fullName evidence="3">Outer membrane protein assembly factor BamB</fullName>
    </submittedName>
</protein>
<dbReference type="Gene3D" id="2.40.10.480">
    <property type="match status" value="1"/>
</dbReference>
<evidence type="ECO:0000256" key="1">
    <source>
        <dbReference type="SAM" id="SignalP"/>
    </source>
</evidence>
<dbReference type="Gene3D" id="2.130.10.10">
    <property type="entry name" value="YVTN repeat-like/Quinoprotein amine dehydrogenase"/>
    <property type="match status" value="1"/>
</dbReference>
<dbReference type="EMBL" id="SJPG01000001">
    <property type="protein sequence ID" value="TWT63867.1"/>
    <property type="molecule type" value="Genomic_DNA"/>
</dbReference>
<accession>A0A5C5XL10</accession>
<dbReference type="PANTHER" id="PTHR34512">
    <property type="entry name" value="CELL SURFACE PROTEIN"/>
    <property type="match status" value="1"/>
</dbReference>
<gene>
    <name evidence="3" type="primary">bamB_4</name>
    <name evidence="3" type="ORF">Pan54_46260</name>
</gene>
<feature type="domain" description="Pyrrolo-quinoline quinone repeat" evidence="2">
    <location>
        <begin position="92"/>
        <end position="363"/>
    </location>
</feature>
<sequence precursor="true">MKLTHLTGLTLCLVFATTLNAGDWAHWRGPEMNGISRETNLPSSFDLETGENVLWESEIGGRSTPIVINGRVYLNCRTNDDVTDPVEKVHAREQVVCWDAETGEVLWKDVFNVFQTDIPAPRVGWASMVGDPETGNVYVHSVSGIFKCYNPDGKVLWQYSLFEEFGKISGYGGRTHTPIIDEDRVIVSFLCLNWGKTAAPPPKQSFYAFDKKTGALQWVSAPGGAPLDTNYSCPIVTVIDGQRMLIAGNADGGIYGINARTGEPIWGAKLSKRGLNSSPVADGNLVYISNGEDNIDTIEFGRVQCFDASKTGDITESGSVWRVNDIKAGYASLLVKDGILYVVTDTGKLTAFDSKNGNILWEYSIGTVGKGSPVWADGKLYVMEVNGNIHILKPSREKCEKLFHTQLLATKGNGYDEIYGSPAIANGKIYFCTRDRLICVGKKDHEVTSDPVPELAAEDSGSEEVATLRLIPYEARVTGSGSIDYELRAYNKNGVFLKTLDFELTPDEKLTAAKAQGSKLVLEGADKEQSGLVTAKAGDLTTTARVRYFPEGNWKWDFEGYKEKQVPATWVNSFLKLKPFEVDGQTAMINSTDKGRPSVYMWLGPPEMTGYTMQADVLMKESRRQLPGIGLTVQRYNFILKGNYGKVAIQSWAPHLRMAKEEKFRSDPDVWYTMKCKVEIKDGEAHVLGKVWERDKEEPTEWTIEAIDPHPNENGSPGIYIYSMADSMIDNVSVTQE</sequence>
<comment type="caution">
    <text evidence="3">The sequence shown here is derived from an EMBL/GenBank/DDBJ whole genome shotgun (WGS) entry which is preliminary data.</text>
</comment>
<organism evidence="3 4">
    <name type="scientific">Rubinisphaera italica</name>
    <dbReference type="NCBI Taxonomy" id="2527969"/>
    <lineage>
        <taxon>Bacteria</taxon>
        <taxon>Pseudomonadati</taxon>
        <taxon>Planctomycetota</taxon>
        <taxon>Planctomycetia</taxon>
        <taxon>Planctomycetales</taxon>
        <taxon>Planctomycetaceae</taxon>
        <taxon>Rubinisphaera</taxon>
    </lineage>
</organism>
<dbReference type="PANTHER" id="PTHR34512:SF30">
    <property type="entry name" value="OUTER MEMBRANE PROTEIN ASSEMBLY FACTOR BAMB"/>
    <property type="match status" value="1"/>
</dbReference>
<name>A0A5C5XL10_9PLAN</name>
<dbReference type="OrthoDB" id="244732at2"/>
<feature type="signal peptide" evidence="1">
    <location>
        <begin position="1"/>
        <end position="21"/>
    </location>
</feature>
<evidence type="ECO:0000313" key="4">
    <source>
        <dbReference type="Proteomes" id="UP000316095"/>
    </source>
</evidence>
<dbReference type="SMART" id="SM00564">
    <property type="entry name" value="PQQ"/>
    <property type="match status" value="6"/>
</dbReference>
<dbReference type="InterPro" id="IPR011047">
    <property type="entry name" value="Quinoprotein_ADH-like_sf"/>
</dbReference>